<accession>A0A2C9X3M9</accession>
<reference evidence="1 2" key="1">
    <citation type="submission" date="2017-05" db="EMBL/GenBank/DDBJ databases">
        <title>The Genome Sequence of Enterococcus faecium 7H8_DIV0219.</title>
        <authorList>
            <consortium name="The Broad Institute Genomics Platform"/>
            <consortium name="The Broad Institute Genomic Center for Infectious Diseases"/>
            <person name="Earl A."/>
            <person name="Manson A."/>
            <person name="Schwartman J."/>
            <person name="Gilmore M."/>
            <person name="Abouelleil A."/>
            <person name="Cao P."/>
            <person name="Chapman S."/>
            <person name="Cusick C."/>
            <person name="Shea T."/>
            <person name="Young S."/>
            <person name="Neafsey D."/>
            <person name="Nusbaum C."/>
            <person name="Birren B."/>
        </authorList>
    </citation>
    <scope>NUCLEOTIDE SEQUENCE [LARGE SCALE GENOMIC DNA]</scope>
    <source>
        <strain evidence="1 2">7H8_DIV0219</strain>
    </source>
</reference>
<gene>
    <name evidence="1" type="ORF">A5810_002865</name>
</gene>
<sequence length="41" mass="4654">MEYSNGIKLLVLTNIKQGKVSYYSNYPLKETSPGHFSFVIS</sequence>
<dbReference type="AlphaFoldDB" id="A0A2C9X3M9"/>
<dbReference type="Proteomes" id="UP000194885">
    <property type="component" value="Unassembled WGS sequence"/>
</dbReference>
<organism evidence="1 2">
    <name type="scientific">Enterococcus faecium</name>
    <name type="common">Streptococcus faecium</name>
    <dbReference type="NCBI Taxonomy" id="1352"/>
    <lineage>
        <taxon>Bacteria</taxon>
        <taxon>Bacillati</taxon>
        <taxon>Bacillota</taxon>
        <taxon>Bacilli</taxon>
        <taxon>Lactobacillales</taxon>
        <taxon>Enterococcaceae</taxon>
        <taxon>Enterococcus</taxon>
    </lineage>
</organism>
<comment type="caution">
    <text evidence="1">The sequence shown here is derived from an EMBL/GenBank/DDBJ whole genome shotgun (WGS) entry which is preliminary data.</text>
</comment>
<proteinExistence type="predicted"/>
<protein>
    <submittedName>
        <fullName evidence="1">Uncharacterized protein</fullName>
    </submittedName>
</protein>
<name>A0A2C9X3M9_ENTFC</name>
<evidence type="ECO:0000313" key="2">
    <source>
        <dbReference type="Proteomes" id="UP000194885"/>
    </source>
</evidence>
<dbReference type="EMBL" id="NGKW01000008">
    <property type="protein sequence ID" value="OTN87547.1"/>
    <property type="molecule type" value="Genomic_DNA"/>
</dbReference>
<evidence type="ECO:0000313" key="1">
    <source>
        <dbReference type="EMBL" id="OTN87547.1"/>
    </source>
</evidence>